<protein>
    <submittedName>
        <fullName evidence="3">Serine/threonine-protein kinase</fullName>
    </submittedName>
</protein>
<organism evidence="3 4">
    <name type="scientific">Rhizopus stolonifer</name>
    <name type="common">Rhizopus nigricans</name>
    <dbReference type="NCBI Taxonomy" id="4846"/>
    <lineage>
        <taxon>Eukaryota</taxon>
        <taxon>Fungi</taxon>
        <taxon>Fungi incertae sedis</taxon>
        <taxon>Mucoromycota</taxon>
        <taxon>Mucoromycotina</taxon>
        <taxon>Mucoromycetes</taxon>
        <taxon>Mucorales</taxon>
        <taxon>Mucorineae</taxon>
        <taxon>Rhizopodaceae</taxon>
        <taxon>Rhizopus</taxon>
    </lineage>
</organism>
<dbReference type="PANTHER" id="PTHR44167:SF24">
    <property type="entry name" value="SERINE_THREONINE-PROTEIN KINASE CHK2"/>
    <property type="match status" value="1"/>
</dbReference>
<feature type="region of interest" description="Disordered" evidence="1">
    <location>
        <begin position="635"/>
        <end position="697"/>
    </location>
</feature>
<keyword evidence="3" id="KW-0808">Transferase</keyword>
<feature type="domain" description="Protein kinase" evidence="2">
    <location>
        <begin position="286"/>
        <end position="598"/>
    </location>
</feature>
<reference evidence="3 4" key="1">
    <citation type="journal article" date="2018" name="G3 (Bethesda)">
        <title>Phylogenetic and Phylogenomic Definition of Rhizopus Species.</title>
        <authorList>
            <person name="Gryganskyi A.P."/>
            <person name="Golan J."/>
            <person name="Dolatabadi S."/>
            <person name="Mondo S."/>
            <person name="Robb S."/>
            <person name="Idnurm A."/>
            <person name="Muszewska A."/>
            <person name="Steczkiewicz K."/>
            <person name="Masonjones S."/>
            <person name="Liao H.L."/>
            <person name="Gajdeczka M.T."/>
            <person name="Anike F."/>
            <person name="Vuek A."/>
            <person name="Anishchenko I.M."/>
            <person name="Voigt K."/>
            <person name="de Hoog G.S."/>
            <person name="Smith M.E."/>
            <person name="Heitman J."/>
            <person name="Vilgalys R."/>
            <person name="Stajich J.E."/>
        </authorList>
    </citation>
    <scope>NUCLEOTIDE SEQUENCE [LARGE SCALE GENOMIC DNA]</scope>
    <source>
        <strain evidence="3 4">LSU 92-RS-03</strain>
    </source>
</reference>
<keyword evidence="4" id="KW-1185">Reference proteome</keyword>
<dbReference type="PANTHER" id="PTHR44167">
    <property type="entry name" value="OVARIAN-SPECIFIC SERINE/THREONINE-PROTEIN KINASE LOK-RELATED"/>
    <property type="match status" value="1"/>
</dbReference>
<feature type="compositionally biased region" description="Basic residues" evidence="1">
    <location>
        <begin position="635"/>
        <end position="658"/>
    </location>
</feature>
<dbReference type="InterPro" id="IPR011009">
    <property type="entry name" value="Kinase-like_dom_sf"/>
</dbReference>
<evidence type="ECO:0000256" key="1">
    <source>
        <dbReference type="SAM" id="MobiDB-lite"/>
    </source>
</evidence>
<comment type="caution">
    <text evidence="3">The sequence shown here is derived from an EMBL/GenBank/DDBJ whole genome shotgun (WGS) entry which is preliminary data.</text>
</comment>
<dbReference type="GO" id="GO:0005634">
    <property type="term" value="C:nucleus"/>
    <property type="evidence" value="ECO:0007669"/>
    <property type="project" value="TreeGrafter"/>
</dbReference>
<dbReference type="Pfam" id="PF00069">
    <property type="entry name" value="Pkinase"/>
    <property type="match status" value="1"/>
</dbReference>
<dbReference type="GO" id="GO:0005524">
    <property type="term" value="F:ATP binding"/>
    <property type="evidence" value="ECO:0007669"/>
    <property type="project" value="InterPro"/>
</dbReference>
<dbReference type="InterPro" id="IPR000719">
    <property type="entry name" value="Prot_kinase_dom"/>
</dbReference>
<dbReference type="STRING" id="4846.A0A367KK80"/>
<dbReference type="OrthoDB" id="4062651at2759"/>
<dbReference type="AlphaFoldDB" id="A0A367KK80"/>
<keyword evidence="3" id="KW-0418">Kinase</keyword>
<dbReference type="PROSITE" id="PS50011">
    <property type="entry name" value="PROTEIN_KINASE_DOM"/>
    <property type="match status" value="1"/>
</dbReference>
<proteinExistence type="predicted"/>
<evidence type="ECO:0000313" key="3">
    <source>
        <dbReference type="EMBL" id="RCI02577.1"/>
    </source>
</evidence>
<gene>
    <name evidence="3" type="primary">VPS15_4</name>
    <name evidence="3" type="ORF">CU098_011283</name>
</gene>
<dbReference type="SUPFAM" id="SSF56112">
    <property type="entry name" value="Protein kinase-like (PK-like)"/>
    <property type="match status" value="1"/>
</dbReference>
<evidence type="ECO:0000259" key="2">
    <source>
        <dbReference type="PROSITE" id="PS50011"/>
    </source>
</evidence>
<dbReference type="GO" id="GO:0005737">
    <property type="term" value="C:cytoplasm"/>
    <property type="evidence" value="ECO:0007669"/>
    <property type="project" value="TreeGrafter"/>
</dbReference>
<accession>A0A367KK80</accession>
<dbReference type="Gene3D" id="1.10.510.10">
    <property type="entry name" value="Transferase(Phosphotransferase) domain 1"/>
    <property type="match status" value="2"/>
</dbReference>
<dbReference type="GO" id="GO:0004674">
    <property type="term" value="F:protein serine/threonine kinase activity"/>
    <property type="evidence" value="ECO:0007669"/>
    <property type="project" value="TreeGrafter"/>
</dbReference>
<dbReference type="GO" id="GO:0044773">
    <property type="term" value="P:mitotic DNA damage checkpoint signaling"/>
    <property type="evidence" value="ECO:0007669"/>
    <property type="project" value="TreeGrafter"/>
</dbReference>
<dbReference type="Proteomes" id="UP000253551">
    <property type="component" value="Unassembled WGS sequence"/>
</dbReference>
<name>A0A367KK80_RHIST</name>
<sequence length="697" mass="80914">YGPLQKRSIADPATLTQRLDHQNKSVCCSERNQPDFVYRPLMHEEKHTMPIYNSIAVRKESLMYTVNIKKHRRLHYSLDQVMPSTVSPCLHRLYIARNRKRLIDARDNVNATLAVFFDAAIQPILDEPDMAHVTAKAWVVHPLGEFHTMHHDHLKGWIKVKIIFSTKIDTLISKTLANDLFSEQKTECVRAIGTMFDPDLDCAMENEMNRQFLYTVLQASPVDLFTHDMAHIKSTHNDTPPTLTLRHPSANPLFTVATDTDHWRKLEQFCLEKQAGIVSRQAYKDIMTHRVDAEGYFKQVFFTNQHVVQIFQKSTASQRVIEIVSLLKLRDQRHMGRIQDIIFDDDHTEVIGLTMDKYDMTLRDYLNAHTYQRLTHYQRLDMIIQMVQSIHTIHQAGIAHRDLSTVNFMVNLPKEDKLLPDGSAKIDLYLIDFGKAVLFLPEEAKRWWVNTDEQYMYKDEVKPSSFEELIVWCKNLPYIMARPDHGYRFYRSIQTLPRSQRDHALLPHLILPAAEDMYSLGTLVWRMFSGMEPWPGVFDTDVKKLRESVSTDYHIDKCLEREIPGSMSKQLLKMFLRVDPHQRRTAADVLVWLNQPGVKKALLEEWQMTVTSRNVTPAASRKGSPEYIMFPFKKQTRKKRLETKSSRTKSKKSIPLKRARSETDESTGILSPDPLVKTLGKKPKDDILSSPPLLPFI</sequence>
<evidence type="ECO:0000313" key="4">
    <source>
        <dbReference type="Proteomes" id="UP000253551"/>
    </source>
</evidence>
<dbReference type="SMART" id="SM00220">
    <property type="entry name" value="S_TKc"/>
    <property type="match status" value="1"/>
</dbReference>
<dbReference type="EMBL" id="PJQM01001339">
    <property type="protein sequence ID" value="RCI02577.1"/>
    <property type="molecule type" value="Genomic_DNA"/>
</dbReference>
<feature type="non-terminal residue" evidence="3">
    <location>
        <position position="1"/>
    </location>
</feature>